<sequence length="69" mass="7921">MEFGLVYTEVEKLKSFESQNIQVIYCLLRDNGHIIFQTAKLQSKSVDISGKHFYFSISAGQKSEAKEME</sequence>
<reference evidence="1 2" key="1">
    <citation type="submission" date="2018-06" db="EMBL/GenBank/DDBJ databases">
        <title>Genomic Encyclopedia of Type Strains, Phase III (KMG-III): the genomes of soil and plant-associated and newly described type strains.</title>
        <authorList>
            <person name="Whitman W."/>
        </authorList>
    </citation>
    <scope>NUCLEOTIDE SEQUENCE [LARGE SCALE GENOMIC DNA]</scope>
    <source>
        <strain evidence="1 2">CECT 7945</strain>
    </source>
</reference>
<dbReference type="RefSeq" id="WP_146221545.1">
    <property type="nucleotide sequence ID" value="NZ_BMWQ01000015.1"/>
</dbReference>
<organism evidence="1 2">
    <name type="scientific">Winogradskyella epiphytica</name>
    <dbReference type="NCBI Taxonomy" id="262005"/>
    <lineage>
        <taxon>Bacteria</taxon>
        <taxon>Pseudomonadati</taxon>
        <taxon>Bacteroidota</taxon>
        <taxon>Flavobacteriia</taxon>
        <taxon>Flavobacteriales</taxon>
        <taxon>Flavobacteriaceae</taxon>
        <taxon>Winogradskyella</taxon>
    </lineage>
</organism>
<dbReference type="Proteomes" id="UP000248054">
    <property type="component" value="Unassembled WGS sequence"/>
</dbReference>
<evidence type="ECO:0000313" key="1">
    <source>
        <dbReference type="EMBL" id="PYE78998.1"/>
    </source>
</evidence>
<comment type="caution">
    <text evidence="1">The sequence shown here is derived from an EMBL/GenBank/DDBJ whole genome shotgun (WGS) entry which is preliminary data.</text>
</comment>
<dbReference type="EMBL" id="QJTD01000015">
    <property type="protein sequence ID" value="PYE78998.1"/>
    <property type="molecule type" value="Genomic_DNA"/>
</dbReference>
<accession>A0A2V4WT47</accession>
<evidence type="ECO:0000313" key="2">
    <source>
        <dbReference type="Proteomes" id="UP000248054"/>
    </source>
</evidence>
<protein>
    <submittedName>
        <fullName evidence="1">Uncharacterized protein</fullName>
    </submittedName>
</protein>
<dbReference type="AlphaFoldDB" id="A0A2V4WT47"/>
<gene>
    <name evidence="1" type="ORF">DFQ11_1153</name>
</gene>
<name>A0A2V4WT47_9FLAO</name>
<keyword evidence="2" id="KW-1185">Reference proteome</keyword>
<proteinExistence type="predicted"/>